<name>A0A1M5XIM2_9FIRM</name>
<dbReference type="PANTHER" id="PTHR38032">
    <property type="entry name" value="POLYMERASE-RELATED"/>
    <property type="match status" value="1"/>
</dbReference>
<feature type="domain" description="Flagellar Assembly Protein A N-terminal region" evidence="2">
    <location>
        <begin position="10"/>
        <end position="178"/>
    </location>
</feature>
<keyword evidence="4" id="KW-1185">Reference proteome</keyword>
<dbReference type="RefSeq" id="WP_072744351.1">
    <property type="nucleotide sequence ID" value="NZ_FQXR01000007.1"/>
</dbReference>
<dbReference type="InterPro" id="IPR046866">
    <property type="entry name" value="FapA_N"/>
</dbReference>
<sequence>MNLNSKKSILLDLSRDGLEAYLTLAIEEDSIEKEISYEEVMREINKFIKIGLNQDTVKNMISNKIYNESLCIAKGLPPEDGQDGYIRYYFKENKKIAPKINKDGSVDYRELNLVNNVKEGDVLAEIILPKEGKNGTKVTGESIPYKPGKTPFFKYGKNVKVSDDGLLLIATKGGQVKFGGDKIVVLDVLELDAVDNSTGNIYFNGTIKVKENIVNGFQVKAQEDIEVSGVVEGAILESNGDILIRQGIQGYNSGKVVSGGNLTSKFIENSFIFCNKNLTAEAIMHSEVTCRGDIKVIGKKGLIVGGICRARREIYAQTIGSRMATATVLEVGLDPELKLRFQKLEENINSSKENINKIDQSLLILENMIKENRIDEEKKMLYEKLIHTKIEIEENLNNLNREYIVIKSQLSNISSGKIKVQETIYPGVKIVIGNSIMFIRDEMSHCTFYSDEGEVKVGPF</sequence>
<dbReference type="InterPro" id="IPR046865">
    <property type="entry name" value="FapA_b_solenoid"/>
</dbReference>
<protein>
    <recommendedName>
        <fullName evidence="2">Flagellar Assembly Protein A N-terminal region domain-containing protein</fullName>
    </recommendedName>
</protein>
<gene>
    <name evidence="3" type="ORF">SAMN02745180_01680</name>
</gene>
<dbReference type="Proteomes" id="UP000184389">
    <property type="component" value="Unassembled WGS sequence"/>
</dbReference>
<keyword evidence="1" id="KW-0175">Coiled coil</keyword>
<dbReference type="EMBL" id="FQXR01000007">
    <property type="protein sequence ID" value="SHH99660.1"/>
    <property type="molecule type" value="Genomic_DNA"/>
</dbReference>
<dbReference type="PANTHER" id="PTHR38032:SF1">
    <property type="entry name" value="RNA-BINDING PROTEIN KHPB N-TERMINAL DOMAIN-CONTAINING PROTEIN"/>
    <property type="match status" value="1"/>
</dbReference>
<dbReference type="OrthoDB" id="9816426at2"/>
<dbReference type="InterPro" id="IPR005646">
    <property type="entry name" value="FapA"/>
</dbReference>
<evidence type="ECO:0000313" key="4">
    <source>
        <dbReference type="Proteomes" id="UP000184389"/>
    </source>
</evidence>
<feature type="coiled-coil region" evidence="1">
    <location>
        <begin position="341"/>
        <end position="409"/>
    </location>
</feature>
<accession>A0A1M5XIM2</accession>
<dbReference type="Pfam" id="PF03961">
    <property type="entry name" value="FapA"/>
    <property type="match status" value="1"/>
</dbReference>
<evidence type="ECO:0000313" key="3">
    <source>
        <dbReference type="EMBL" id="SHH99660.1"/>
    </source>
</evidence>
<evidence type="ECO:0000259" key="2">
    <source>
        <dbReference type="Pfam" id="PF20250"/>
    </source>
</evidence>
<organism evidence="3 4">
    <name type="scientific">Sporanaerobacter acetigenes DSM 13106</name>
    <dbReference type="NCBI Taxonomy" id="1123281"/>
    <lineage>
        <taxon>Bacteria</taxon>
        <taxon>Bacillati</taxon>
        <taxon>Bacillota</taxon>
        <taxon>Tissierellia</taxon>
        <taxon>Tissierellales</taxon>
        <taxon>Sporanaerobacteraceae</taxon>
        <taxon>Sporanaerobacter</taxon>
    </lineage>
</organism>
<reference evidence="3 4" key="1">
    <citation type="submission" date="2016-11" db="EMBL/GenBank/DDBJ databases">
        <authorList>
            <person name="Jaros S."/>
            <person name="Januszkiewicz K."/>
            <person name="Wedrychowicz H."/>
        </authorList>
    </citation>
    <scope>NUCLEOTIDE SEQUENCE [LARGE SCALE GENOMIC DNA]</scope>
    <source>
        <strain evidence="3 4">DSM 13106</strain>
    </source>
</reference>
<dbReference type="AlphaFoldDB" id="A0A1M5XIM2"/>
<proteinExistence type="predicted"/>
<dbReference type="Pfam" id="PF20250">
    <property type="entry name" value="FapA_N"/>
    <property type="match status" value="1"/>
</dbReference>
<dbReference type="STRING" id="1123281.SAMN02745180_01680"/>
<evidence type="ECO:0000256" key="1">
    <source>
        <dbReference type="SAM" id="Coils"/>
    </source>
</evidence>